<dbReference type="EMBL" id="BSOW01000002">
    <property type="protein sequence ID" value="GLR84120.1"/>
    <property type="molecule type" value="Genomic_DNA"/>
</dbReference>
<comment type="caution">
    <text evidence="2">The sequence shown here is derived from an EMBL/GenBank/DDBJ whole genome shotgun (WGS) entry which is preliminary data.</text>
</comment>
<name>A0ABQ6ARR9_9BRAD</name>
<feature type="compositionally biased region" description="Basic and acidic residues" evidence="1">
    <location>
        <begin position="89"/>
        <end position="100"/>
    </location>
</feature>
<accession>A0ABQ6ARR9</accession>
<reference evidence="3" key="1">
    <citation type="journal article" date="2019" name="Int. J. Syst. Evol. Microbiol.">
        <title>The Global Catalogue of Microorganisms (GCM) 10K type strain sequencing project: providing services to taxonomists for standard genome sequencing and annotation.</title>
        <authorList>
            <consortium name="The Broad Institute Genomics Platform"/>
            <consortium name="The Broad Institute Genome Sequencing Center for Infectious Disease"/>
            <person name="Wu L."/>
            <person name="Ma J."/>
        </authorList>
    </citation>
    <scope>NUCLEOTIDE SEQUENCE [LARGE SCALE GENOMIC DNA]</scope>
    <source>
        <strain evidence="3">NBRC 102520</strain>
    </source>
</reference>
<proteinExistence type="predicted"/>
<evidence type="ECO:0000313" key="2">
    <source>
        <dbReference type="EMBL" id="GLR84120.1"/>
    </source>
</evidence>
<keyword evidence="3" id="KW-1185">Reference proteome</keyword>
<feature type="region of interest" description="Disordered" evidence="1">
    <location>
        <begin position="80"/>
        <end position="100"/>
    </location>
</feature>
<protein>
    <submittedName>
        <fullName evidence="2">Uncharacterized protein</fullName>
    </submittedName>
</protein>
<gene>
    <name evidence="2" type="ORF">GCM10007857_08300</name>
</gene>
<dbReference type="Proteomes" id="UP001156905">
    <property type="component" value="Unassembled WGS sequence"/>
</dbReference>
<organism evidence="2 3">
    <name type="scientific">Bradyrhizobium iriomotense</name>
    <dbReference type="NCBI Taxonomy" id="441950"/>
    <lineage>
        <taxon>Bacteria</taxon>
        <taxon>Pseudomonadati</taxon>
        <taxon>Pseudomonadota</taxon>
        <taxon>Alphaproteobacteria</taxon>
        <taxon>Hyphomicrobiales</taxon>
        <taxon>Nitrobacteraceae</taxon>
        <taxon>Bradyrhizobium</taxon>
    </lineage>
</organism>
<evidence type="ECO:0000313" key="3">
    <source>
        <dbReference type="Proteomes" id="UP001156905"/>
    </source>
</evidence>
<evidence type="ECO:0000256" key="1">
    <source>
        <dbReference type="SAM" id="MobiDB-lite"/>
    </source>
</evidence>
<sequence>MGHETDTKAYDARTWSQVANYDLGAPSVSQSPDQKSLAAKLRKYRRDKPKFTGHQHRIGGILDKNQAVPRGATAELGLQYDGARNGHRRHDEKGVGFDRR</sequence>